<dbReference type="InterPro" id="IPR011032">
    <property type="entry name" value="GroES-like_sf"/>
</dbReference>
<dbReference type="SUPFAM" id="SSF50129">
    <property type="entry name" value="GroES-like"/>
    <property type="match status" value="1"/>
</dbReference>
<dbReference type="EMBL" id="CP034206">
    <property type="protein sequence ID" value="QBZ59812.1"/>
    <property type="molecule type" value="Genomic_DNA"/>
</dbReference>
<dbReference type="InterPro" id="IPR013149">
    <property type="entry name" value="ADH-like_C"/>
</dbReference>
<dbReference type="GO" id="GO:0016491">
    <property type="term" value="F:oxidoreductase activity"/>
    <property type="evidence" value="ECO:0007669"/>
    <property type="project" value="InterPro"/>
</dbReference>
<reference evidence="1 2" key="1">
    <citation type="journal article" date="2019" name="Mol. Biol. Evol.">
        <title>Blast fungal genomes show frequent chromosomal changes, gene gains and losses, and effector gene turnover.</title>
        <authorList>
            <person name="Gomez Luciano L.B."/>
            <person name="Jason Tsai I."/>
            <person name="Chuma I."/>
            <person name="Tosa Y."/>
            <person name="Chen Y.H."/>
            <person name="Li J.Y."/>
            <person name="Li M.Y."/>
            <person name="Jade Lu M.Y."/>
            <person name="Nakayashiki H."/>
            <person name="Li W.H."/>
        </authorList>
    </citation>
    <scope>NUCLEOTIDE SEQUENCE [LARGE SCALE GENOMIC DNA]</scope>
    <source>
        <strain evidence="1">MZ5-1-6</strain>
    </source>
</reference>
<dbReference type="InterPro" id="IPR020843">
    <property type="entry name" value="ER"/>
</dbReference>
<dbReference type="Gene3D" id="3.40.50.720">
    <property type="entry name" value="NAD(P)-binding Rossmann-like Domain"/>
    <property type="match status" value="1"/>
</dbReference>
<dbReference type="Pfam" id="PF00107">
    <property type="entry name" value="ADH_zinc_N"/>
    <property type="match status" value="1"/>
</dbReference>
<dbReference type="CDD" id="cd08276">
    <property type="entry name" value="MDR7"/>
    <property type="match status" value="1"/>
</dbReference>
<dbReference type="AlphaFoldDB" id="A0A4P7NCZ0"/>
<dbReference type="PANTHER" id="PTHR45033">
    <property type="match status" value="1"/>
</dbReference>
<dbReference type="Pfam" id="PF08240">
    <property type="entry name" value="ADH_N"/>
    <property type="match status" value="1"/>
</dbReference>
<dbReference type="Proteomes" id="UP000294847">
    <property type="component" value="Chromosome 3"/>
</dbReference>
<evidence type="ECO:0000313" key="1">
    <source>
        <dbReference type="EMBL" id="QBZ59812.1"/>
    </source>
</evidence>
<dbReference type="Gene3D" id="3.90.180.10">
    <property type="entry name" value="Medium-chain alcohol dehydrogenases, catalytic domain"/>
    <property type="match status" value="1"/>
</dbReference>
<dbReference type="VEuPathDB" id="FungiDB:M_BR32_EuGene_00099601"/>
<accession>A0A4P7NCZ0</accession>
<sequence>MAPEEKQVQRWQTVQDGVDKLWLEQAPVPTPGKDEVLVEIRAVSLNYRDTEVVNGLYKHHKSLKDKKPDPLTPCSDMCGVVTAVGPDLTVPWKVGDRVLSTFTQSHLSGQIKEEHMATGMGFPLDGVLQTQRVFPSTGLVKAPDSLSDEEASCLPIAAVTAWMALFWQEPLREFPNLSGKVVVVQGTGGVSISGMQIAKAAGATTIVTSSSDDKLQKAKALGADHLINYRTTPEWQDEVMKLTAGRGADVIFECGGADTLHRSLQCVAFGGLVSCIGYLSGKQDKSVEGRPHFNLLALSRNVTVKGLINGPRDRFEDVVAFYDKHGIKPVVDRVFGFEEGRAALEYLMSGGHFGKVVVKISG</sequence>
<gene>
    <name evidence="1" type="ORF">PoMZ_04776</name>
</gene>
<dbReference type="PANTHER" id="PTHR45033:SF1">
    <property type="entry name" value="OXIDOREDUCTASE (EUROFUNG)"/>
    <property type="match status" value="1"/>
</dbReference>
<dbReference type="SMART" id="SM00829">
    <property type="entry name" value="PKS_ER"/>
    <property type="match status" value="1"/>
</dbReference>
<dbReference type="InterPro" id="IPR013154">
    <property type="entry name" value="ADH-like_N"/>
</dbReference>
<dbReference type="InterPro" id="IPR036291">
    <property type="entry name" value="NAD(P)-bd_dom_sf"/>
</dbReference>
<dbReference type="SUPFAM" id="SSF51735">
    <property type="entry name" value="NAD(P)-binding Rossmann-fold domains"/>
    <property type="match status" value="1"/>
</dbReference>
<protein>
    <submittedName>
        <fullName evidence="1">Uncharacterized protein</fullName>
    </submittedName>
</protein>
<dbReference type="InterPro" id="IPR052711">
    <property type="entry name" value="Zinc_ADH-like"/>
</dbReference>
<name>A0A4P7NCZ0_PYROR</name>
<evidence type="ECO:0000313" key="2">
    <source>
        <dbReference type="Proteomes" id="UP000294847"/>
    </source>
</evidence>
<proteinExistence type="predicted"/>
<organism evidence="1 2">
    <name type="scientific">Pyricularia oryzae</name>
    <name type="common">Rice blast fungus</name>
    <name type="synonym">Magnaporthe oryzae</name>
    <dbReference type="NCBI Taxonomy" id="318829"/>
    <lineage>
        <taxon>Eukaryota</taxon>
        <taxon>Fungi</taxon>
        <taxon>Dikarya</taxon>
        <taxon>Ascomycota</taxon>
        <taxon>Pezizomycotina</taxon>
        <taxon>Sordariomycetes</taxon>
        <taxon>Sordariomycetidae</taxon>
        <taxon>Magnaporthales</taxon>
        <taxon>Pyriculariaceae</taxon>
        <taxon>Pyricularia</taxon>
    </lineage>
</organism>